<dbReference type="EMBL" id="JBHTIO010000001">
    <property type="protein sequence ID" value="MFD0896126.1"/>
    <property type="molecule type" value="Genomic_DNA"/>
</dbReference>
<proteinExistence type="predicted"/>
<evidence type="ECO:0000256" key="1">
    <source>
        <dbReference type="SAM" id="Phobius"/>
    </source>
</evidence>
<keyword evidence="3" id="KW-1185">Reference proteome</keyword>
<keyword evidence="1" id="KW-0472">Membrane</keyword>
<keyword evidence="1" id="KW-1133">Transmembrane helix</keyword>
<protein>
    <submittedName>
        <fullName evidence="2">Uncharacterized protein</fullName>
    </submittedName>
</protein>
<organism evidence="2 3">
    <name type="scientific">Loigolactobacillus binensis</name>
    <dbReference type="NCBI Taxonomy" id="2559922"/>
    <lineage>
        <taxon>Bacteria</taxon>
        <taxon>Bacillati</taxon>
        <taxon>Bacillota</taxon>
        <taxon>Bacilli</taxon>
        <taxon>Lactobacillales</taxon>
        <taxon>Lactobacillaceae</taxon>
        <taxon>Loigolactobacillus</taxon>
    </lineage>
</organism>
<evidence type="ECO:0000313" key="2">
    <source>
        <dbReference type="EMBL" id="MFD0896126.1"/>
    </source>
</evidence>
<name>A0ABW3E7N7_9LACO</name>
<comment type="caution">
    <text evidence="2">The sequence shown here is derived from an EMBL/GenBank/DDBJ whole genome shotgun (WGS) entry which is preliminary data.</text>
</comment>
<dbReference type="RefSeq" id="WP_137636576.1">
    <property type="nucleotide sequence ID" value="NZ_BJDN01000002.1"/>
</dbReference>
<keyword evidence="1" id="KW-0812">Transmembrane</keyword>
<feature type="transmembrane region" description="Helical" evidence="1">
    <location>
        <begin position="7"/>
        <end position="31"/>
    </location>
</feature>
<reference evidence="3" key="1">
    <citation type="journal article" date="2019" name="Int. J. Syst. Evol. Microbiol.">
        <title>The Global Catalogue of Microorganisms (GCM) 10K type strain sequencing project: providing services to taxonomists for standard genome sequencing and annotation.</title>
        <authorList>
            <consortium name="The Broad Institute Genomics Platform"/>
            <consortium name="The Broad Institute Genome Sequencing Center for Infectious Disease"/>
            <person name="Wu L."/>
            <person name="Ma J."/>
        </authorList>
    </citation>
    <scope>NUCLEOTIDE SEQUENCE [LARGE SCALE GENOMIC DNA]</scope>
    <source>
        <strain evidence="3">CCM 8925</strain>
    </source>
</reference>
<gene>
    <name evidence="2" type="ORF">ACFQZ7_00015</name>
</gene>
<dbReference type="Proteomes" id="UP001597104">
    <property type="component" value="Unassembled WGS sequence"/>
</dbReference>
<feature type="transmembrane region" description="Helical" evidence="1">
    <location>
        <begin position="128"/>
        <end position="153"/>
    </location>
</feature>
<evidence type="ECO:0000313" key="3">
    <source>
        <dbReference type="Proteomes" id="UP001597104"/>
    </source>
</evidence>
<feature type="transmembrane region" description="Helical" evidence="1">
    <location>
        <begin position="37"/>
        <end position="57"/>
    </location>
</feature>
<accession>A0ABW3E7N7</accession>
<feature type="transmembrane region" description="Helical" evidence="1">
    <location>
        <begin position="100"/>
        <end position="122"/>
    </location>
</feature>
<sequence>MNTKKHILQVAVGATLMFGVIYLLSILGIIYGSLSNISSTVSLLIVLLILIAVFTSFKLTGKQSRKAKWLDLNEDSYPADMEHNDEREWRMMLTATYISLRILIGFISLALVPIIIVAYAGISVNGSLVLLYALSVLTLALLIQEWCYVLVYWHLDR</sequence>